<comment type="subcellular location">
    <subcellularLocation>
        <location evidence="1">Cell membrane</location>
        <topology evidence="1">Multi-pass membrane protein</topology>
    </subcellularLocation>
</comment>
<evidence type="ECO:0000256" key="3">
    <source>
        <dbReference type="ARBA" id="ARBA00022692"/>
    </source>
</evidence>
<evidence type="ECO:0000256" key="6">
    <source>
        <dbReference type="ARBA" id="ARBA00023136"/>
    </source>
</evidence>
<dbReference type="SUPFAM" id="SSF103501">
    <property type="entry name" value="Respiratory nitrate reductase 1 gamma chain"/>
    <property type="match status" value="1"/>
</dbReference>
<sequence>MSTVYALLFIIATLVLVIGLARKIVQYAKTPAPLKIPTTPAPVTQTGVVMRMFREVVFFESLFKSTKWTWIFAWLFHMALFVVLLRHLRYFTDPVWLPIELIQPFGVYAGFAMLAGLAGLLVRRIFVDRVRYISAPSDYLWLVMLLFIGFSGLMMKFVAHTDIVMVKQFFTGLMGLHIGTLPIDFPLIIHLTLVALLMLLFPFSKLLHVPGIFFSPTRNQVDNPREKRHLAPWAKAMEE</sequence>
<comment type="caution">
    <text evidence="9">The sequence shown here is derived from an EMBL/GenBank/DDBJ whole genome shotgun (WGS) entry which is preliminary data.</text>
</comment>
<evidence type="ECO:0000256" key="4">
    <source>
        <dbReference type="ARBA" id="ARBA00022989"/>
    </source>
</evidence>
<keyword evidence="4 7" id="KW-1133">Transmembrane helix</keyword>
<evidence type="ECO:0000256" key="1">
    <source>
        <dbReference type="ARBA" id="ARBA00004651"/>
    </source>
</evidence>
<accession>A0A558CYE3</accession>
<evidence type="ECO:0000256" key="2">
    <source>
        <dbReference type="ARBA" id="ARBA00022475"/>
    </source>
</evidence>
<dbReference type="STRING" id="1543721.AAY24_17330"/>
<dbReference type="GO" id="GO:0016491">
    <property type="term" value="F:oxidoreductase activity"/>
    <property type="evidence" value="ECO:0007669"/>
    <property type="project" value="UniProtKB-KW"/>
</dbReference>
<protein>
    <submittedName>
        <fullName evidence="9">Nitrate reductase</fullName>
    </submittedName>
</protein>
<feature type="transmembrane region" description="Helical" evidence="7">
    <location>
        <begin position="139"/>
        <end position="159"/>
    </location>
</feature>
<dbReference type="Pfam" id="PF02665">
    <property type="entry name" value="Nitrate_red_gam"/>
    <property type="match status" value="1"/>
</dbReference>
<dbReference type="InterPro" id="IPR036197">
    <property type="entry name" value="NarG-like_sf"/>
</dbReference>
<keyword evidence="2" id="KW-1003">Cell membrane</keyword>
<keyword evidence="6 7" id="KW-0472">Membrane</keyword>
<evidence type="ECO:0000313" key="9">
    <source>
        <dbReference type="EMBL" id="TVT53740.1"/>
    </source>
</evidence>
<feature type="transmembrane region" description="Helical" evidence="7">
    <location>
        <begin position="105"/>
        <end position="127"/>
    </location>
</feature>
<dbReference type="InterPro" id="IPR023234">
    <property type="entry name" value="NarG-like_domain"/>
</dbReference>
<keyword evidence="3 7" id="KW-0812">Transmembrane</keyword>
<name>A0A558CYE3_9GAMM</name>
<evidence type="ECO:0000313" key="10">
    <source>
        <dbReference type="Proteomes" id="UP000317355"/>
    </source>
</evidence>
<proteinExistence type="predicted"/>
<evidence type="ECO:0000256" key="7">
    <source>
        <dbReference type="SAM" id="Phobius"/>
    </source>
</evidence>
<feature type="transmembrane region" description="Helical" evidence="7">
    <location>
        <begin position="179"/>
        <end position="201"/>
    </location>
</feature>
<feature type="transmembrane region" description="Helical" evidence="7">
    <location>
        <begin position="68"/>
        <end position="85"/>
    </location>
</feature>
<feature type="domain" description="NarG-like" evidence="8">
    <location>
        <begin position="69"/>
        <end position="209"/>
    </location>
</feature>
<dbReference type="EMBL" id="VMRY01000051">
    <property type="protein sequence ID" value="TVT53740.1"/>
    <property type="molecule type" value="Genomic_DNA"/>
</dbReference>
<dbReference type="Gene3D" id="1.20.950.20">
    <property type="entry name" value="Transmembrane di-heme cytochromes, Chain C"/>
    <property type="match status" value="1"/>
</dbReference>
<dbReference type="AlphaFoldDB" id="A0A558CYE3"/>
<gene>
    <name evidence="9" type="ORF">FHK82_11350</name>
</gene>
<feature type="transmembrane region" description="Helical" evidence="7">
    <location>
        <begin position="6"/>
        <end position="25"/>
    </location>
</feature>
<keyword evidence="5" id="KW-0560">Oxidoreductase</keyword>
<evidence type="ECO:0000256" key="5">
    <source>
        <dbReference type="ARBA" id="ARBA00023002"/>
    </source>
</evidence>
<reference evidence="9 10" key="1">
    <citation type="submission" date="2019-07" db="EMBL/GenBank/DDBJ databases">
        <title>The pathways for chlorine oxyanion respiration interact through the shared metabolite chlorate.</title>
        <authorList>
            <person name="Barnum T.P."/>
            <person name="Cheng Y."/>
            <person name="Hill K.A."/>
            <person name="Lucas L.N."/>
            <person name="Carlson H.K."/>
            <person name="Coates J.D."/>
        </authorList>
    </citation>
    <scope>NUCLEOTIDE SEQUENCE [LARGE SCALE GENOMIC DNA]</scope>
    <source>
        <strain evidence="9">BK-3</strain>
    </source>
</reference>
<dbReference type="Proteomes" id="UP000317355">
    <property type="component" value="Unassembled WGS sequence"/>
</dbReference>
<organism evidence="9 10">
    <name type="scientific">Sedimenticola thiotaurini</name>
    <dbReference type="NCBI Taxonomy" id="1543721"/>
    <lineage>
        <taxon>Bacteria</taxon>
        <taxon>Pseudomonadati</taxon>
        <taxon>Pseudomonadota</taxon>
        <taxon>Gammaproteobacteria</taxon>
        <taxon>Chromatiales</taxon>
        <taxon>Sedimenticolaceae</taxon>
        <taxon>Sedimenticola</taxon>
    </lineage>
</organism>
<dbReference type="GO" id="GO:0005886">
    <property type="term" value="C:plasma membrane"/>
    <property type="evidence" value="ECO:0007669"/>
    <property type="project" value="UniProtKB-SubCell"/>
</dbReference>
<evidence type="ECO:0000259" key="8">
    <source>
        <dbReference type="Pfam" id="PF02665"/>
    </source>
</evidence>